<gene>
    <name evidence="1" type="ORF">SYK_07040</name>
</gene>
<sequence length="239" mass="26703">MIKEAIDRILGLARPETVKVEEREYSTHSLTPLETPTPETLHVMSLTGLVDYIEKNVDGLDHDNLMVVVDDPNTVRLIGNTLAPFENRAFHLTSKFTFEEFPYERFMSSEDFNIKIQSLFVDTHDRAAVLKQSASVTDEAVATLADDGVTQSTQARTGIARKEEVALKNPVTLAPYRTFPEIDQPASPFVFRMRGAARTGSEPGFALFEADGGKWRNDARITIKKWLTKHLPEGVVVLA</sequence>
<name>A0ABM8AY09_9BACT</name>
<proteinExistence type="predicted"/>
<accession>A0ABM8AY09</accession>
<dbReference type="EMBL" id="AP026709">
    <property type="protein sequence ID" value="BDQ36344.1"/>
    <property type="molecule type" value="Genomic_DNA"/>
</dbReference>
<keyword evidence="2" id="KW-1185">Reference proteome</keyword>
<organism evidence="1 2">
    <name type="scientific">Pseudodesulfovibrio nedwellii</name>
    <dbReference type="NCBI Taxonomy" id="2973072"/>
    <lineage>
        <taxon>Bacteria</taxon>
        <taxon>Pseudomonadati</taxon>
        <taxon>Thermodesulfobacteriota</taxon>
        <taxon>Desulfovibrionia</taxon>
        <taxon>Desulfovibrionales</taxon>
        <taxon>Desulfovibrionaceae</taxon>
    </lineage>
</organism>
<reference evidence="1 2" key="1">
    <citation type="submission" date="2022-08" db="EMBL/GenBank/DDBJ databases">
        <title>Genome Sequence of the sulphate-reducing bacterium, Pseudodesulfovibrio sp. SYK.</title>
        <authorList>
            <person name="Kondo R."/>
            <person name="Kataoka T."/>
        </authorList>
    </citation>
    <scope>NUCLEOTIDE SEQUENCE [LARGE SCALE GENOMIC DNA]</scope>
    <source>
        <strain evidence="1 2">SYK</strain>
    </source>
</reference>
<dbReference type="RefSeq" id="WP_281762249.1">
    <property type="nucleotide sequence ID" value="NZ_AP026709.1"/>
</dbReference>
<protein>
    <submittedName>
        <fullName evidence="1">Uncharacterized protein</fullName>
    </submittedName>
</protein>
<evidence type="ECO:0000313" key="2">
    <source>
        <dbReference type="Proteomes" id="UP001317742"/>
    </source>
</evidence>
<evidence type="ECO:0000313" key="1">
    <source>
        <dbReference type="EMBL" id="BDQ36344.1"/>
    </source>
</evidence>
<dbReference type="Proteomes" id="UP001317742">
    <property type="component" value="Chromosome"/>
</dbReference>